<dbReference type="SUPFAM" id="SSF51445">
    <property type="entry name" value="(Trans)glycosidases"/>
    <property type="match status" value="1"/>
</dbReference>
<dbReference type="Gene3D" id="3.90.400.10">
    <property type="entry name" value="Oligo-1,6-glucosidase, Domain 2"/>
    <property type="match status" value="1"/>
</dbReference>
<evidence type="ECO:0000256" key="4">
    <source>
        <dbReference type="ARBA" id="ARBA00023180"/>
    </source>
</evidence>
<dbReference type="EMBL" id="OU963867">
    <property type="protein sequence ID" value="CAH0392592.1"/>
    <property type="molecule type" value="Genomic_DNA"/>
</dbReference>
<keyword evidence="5" id="KW-0378">Hydrolase</keyword>
<dbReference type="PANTHER" id="PTHR10357">
    <property type="entry name" value="ALPHA-AMYLASE FAMILY MEMBER"/>
    <property type="match status" value="1"/>
</dbReference>
<evidence type="ECO:0000256" key="3">
    <source>
        <dbReference type="ARBA" id="ARBA00012741"/>
    </source>
</evidence>
<gene>
    <name evidence="7" type="ORF">BEMITA_LOCUS11095</name>
</gene>
<keyword evidence="4" id="KW-0325">Glycoprotein</keyword>
<comment type="similarity">
    <text evidence="2">Belongs to the glycosyl hydrolase 13 family.</text>
</comment>
<name>A0A9P0F775_BEMTA</name>
<dbReference type="Gene3D" id="3.20.20.80">
    <property type="entry name" value="Glycosidases"/>
    <property type="match status" value="2"/>
</dbReference>
<organism evidence="7 8">
    <name type="scientific">Bemisia tabaci</name>
    <name type="common">Sweetpotato whitefly</name>
    <name type="synonym">Aleurodes tabaci</name>
    <dbReference type="NCBI Taxonomy" id="7038"/>
    <lineage>
        <taxon>Eukaryota</taxon>
        <taxon>Metazoa</taxon>
        <taxon>Ecdysozoa</taxon>
        <taxon>Arthropoda</taxon>
        <taxon>Hexapoda</taxon>
        <taxon>Insecta</taxon>
        <taxon>Pterygota</taxon>
        <taxon>Neoptera</taxon>
        <taxon>Paraneoptera</taxon>
        <taxon>Hemiptera</taxon>
        <taxon>Sternorrhyncha</taxon>
        <taxon>Aleyrodoidea</taxon>
        <taxon>Aleyrodidae</taxon>
        <taxon>Aleyrodinae</taxon>
        <taxon>Bemisia</taxon>
    </lineage>
</organism>
<dbReference type="Pfam" id="PF00128">
    <property type="entry name" value="Alpha-amylase"/>
    <property type="match status" value="1"/>
</dbReference>
<evidence type="ECO:0000256" key="1">
    <source>
        <dbReference type="ARBA" id="ARBA00001657"/>
    </source>
</evidence>
<evidence type="ECO:0000313" key="7">
    <source>
        <dbReference type="EMBL" id="CAH0392592.1"/>
    </source>
</evidence>
<dbReference type="GO" id="GO:0004558">
    <property type="term" value="F:alpha-1,4-glucosidase activity"/>
    <property type="evidence" value="ECO:0007669"/>
    <property type="project" value="UniProtKB-EC"/>
</dbReference>
<dbReference type="AlphaFoldDB" id="A0A9P0F775"/>
<dbReference type="PANTHER" id="PTHR10357:SF179">
    <property type="entry name" value="NEUTRAL AND BASIC AMINO ACID TRANSPORT PROTEIN RBAT"/>
    <property type="match status" value="1"/>
</dbReference>
<feature type="domain" description="Glycosyl hydrolase family 13 catalytic" evidence="6">
    <location>
        <begin position="40"/>
        <end position="329"/>
    </location>
</feature>
<dbReference type="InterPro" id="IPR017853">
    <property type="entry name" value="GH"/>
</dbReference>
<evidence type="ECO:0000313" key="8">
    <source>
        <dbReference type="Proteomes" id="UP001152759"/>
    </source>
</evidence>
<accession>A0A9P0F775</accession>
<dbReference type="InterPro" id="IPR006047">
    <property type="entry name" value="GH13_cat_dom"/>
</dbReference>
<dbReference type="Proteomes" id="UP001152759">
    <property type="component" value="Chromosome 6"/>
</dbReference>
<comment type="catalytic activity">
    <reaction evidence="1">
        <text>Hydrolysis of terminal, non-reducing (1-&gt;4)-linked alpha-D-glucose residues with release of alpha-D-glucose.</text>
        <dbReference type="EC" id="3.2.1.20"/>
    </reaction>
</comment>
<dbReference type="InterPro" id="IPR045857">
    <property type="entry name" value="O16G_dom_2"/>
</dbReference>
<evidence type="ECO:0000256" key="2">
    <source>
        <dbReference type="ARBA" id="ARBA00008061"/>
    </source>
</evidence>
<dbReference type="EC" id="3.2.1.20" evidence="3"/>
<reference evidence="7" key="1">
    <citation type="submission" date="2021-12" db="EMBL/GenBank/DDBJ databases">
        <authorList>
            <person name="King R."/>
        </authorList>
    </citation>
    <scope>NUCLEOTIDE SEQUENCE</scope>
</reference>
<protein>
    <recommendedName>
        <fullName evidence="3">alpha-glucosidase</fullName>
        <ecNumber evidence="3">3.2.1.20</ecNumber>
    </recommendedName>
</protein>
<evidence type="ECO:0000256" key="5">
    <source>
        <dbReference type="ARBA" id="ARBA00023295"/>
    </source>
</evidence>
<proteinExistence type="inferred from homology"/>
<keyword evidence="8" id="KW-1185">Reference proteome</keyword>
<keyword evidence="5" id="KW-0326">Glycosidase</keyword>
<sequence>MERLLYFVVCANIWIGFSESHQILSSGGMKEWWESTLIYQIYPRSFKDSNGDGYGDLNGILERLDYVKEIGVDTIWIQPFYKSPMADMGYDVADYRAVDPMFGTMDDFKRLLKNSHEKGMKVIVDFVPNHSSDQGEWFKLSEQRIEPFTDFYVWKDGKRINETHTTHPNNWRSVFRGPAWTWSEKRKQYYFHQFAPQQPDLNYYNPRVRREMEDVLRYWLDLGVDGFRVDAVNHLLEAEHYADAPAGIKGGLGVIEGVSMVYMMRQPGNLQLIKSWRAVLDEYVKKDGQARVHDCEKSVATCPPELLADKCRGSKAGPQQPPQHLQTTR</sequence>
<evidence type="ECO:0000259" key="6">
    <source>
        <dbReference type="SMART" id="SM00642"/>
    </source>
</evidence>
<dbReference type="FunFam" id="3.90.400.10:FF:000001">
    <property type="entry name" value="Maltase A3, isoform A"/>
    <property type="match status" value="1"/>
</dbReference>
<dbReference type="SMART" id="SM00642">
    <property type="entry name" value="Aamy"/>
    <property type="match status" value="1"/>
</dbReference>
<dbReference type="GO" id="GO:0005975">
    <property type="term" value="P:carbohydrate metabolic process"/>
    <property type="evidence" value="ECO:0007669"/>
    <property type="project" value="InterPro"/>
</dbReference>